<protein>
    <submittedName>
        <fullName evidence="2">Uncharacterized protein</fullName>
    </submittedName>
</protein>
<comment type="caution">
    <text evidence="2">The sequence shown here is derived from an EMBL/GenBank/DDBJ whole genome shotgun (WGS) entry which is preliminary data.</text>
</comment>
<keyword evidence="3" id="KW-1185">Reference proteome</keyword>
<evidence type="ECO:0000256" key="1">
    <source>
        <dbReference type="SAM" id="MobiDB-lite"/>
    </source>
</evidence>
<dbReference type="EMBL" id="SRMA01026987">
    <property type="protein sequence ID" value="TRY64587.1"/>
    <property type="molecule type" value="Genomic_DNA"/>
</dbReference>
<gene>
    <name evidence="2" type="ORF">DNTS_003141</name>
</gene>
<dbReference type="Proteomes" id="UP000316079">
    <property type="component" value="Unassembled WGS sequence"/>
</dbReference>
<sequence length="104" mass="11671">MPLLLDFMGLNLNICKWEPLHFRTPQWKSGDLAHVLRLIKTAITYTACRRRATDISEIKTSEDESETSAGPVGISMASPTTLTHRTPSFVLHVIIHPRAAMLMN</sequence>
<proteinExistence type="predicted"/>
<dbReference type="OrthoDB" id="10056939at2759"/>
<evidence type="ECO:0000313" key="3">
    <source>
        <dbReference type="Proteomes" id="UP000316079"/>
    </source>
</evidence>
<accession>A0A553NGL8</accession>
<feature type="region of interest" description="Disordered" evidence="1">
    <location>
        <begin position="58"/>
        <end position="80"/>
    </location>
</feature>
<dbReference type="AlphaFoldDB" id="A0A553NGL8"/>
<name>A0A553NGL8_9TELE</name>
<evidence type="ECO:0000313" key="2">
    <source>
        <dbReference type="EMBL" id="TRY64587.1"/>
    </source>
</evidence>
<organism evidence="2 3">
    <name type="scientific">Danionella cerebrum</name>
    <dbReference type="NCBI Taxonomy" id="2873325"/>
    <lineage>
        <taxon>Eukaryota</taxon>
        <taxon>Metazoa</taxon>
        <taxon>Chordata</taxon>
        <taxon>Craniata</taxon>
        <taxon>Vertebrata</taxon>
        <taxon>Euteleostomi</taxon>
        <taxon>Actinopterygii</taxon>
        <taxon>Neopterygii</taxon>
        <taxon>Teleostei</taxon>
        <taxon>Ostariophysi</taxon>
        <taxon>Cypriniformes</taxon>
        <taxon>Danionidae</taxon>
        <taxon>Danioninae</taxon>
        <taxon>Danionella</taxon>
    </lineage>
</organism>
<reference evidence="2 3" key="1">
    <citation type="journal article" date="2019" name="Sci. Data">
        <title>Hybrid genome assembly and annotation of Danionella translucida.</title>
        <authorList>
            <person name="Kadobianskyi M."/>
            <person name="Schulze L."/>
            <person name="Schuelke M."/>
            <person name="Judkewitz B."/>
        </authorList>
    </citation>
    <scope>NUCLEOTIDE SEQUENCE [LARGE SCALE GENOMIC DNA]</scope>
    <source>
        <strain evidence="2 3">Bolton</strain>
    </source>
</reference>